<reference evidence="1 2" key="1">
    <citation type="journal article" date="2016" name="Nat. Commun.">
        <title>Thousands of microbial genomes shed light on interconnected biogeochemical processes in an aquifer system.</title>
        <authorList>
            <person name="Anantharaman K."/>
            <person name="Brown C.T."/>
            <person name="Hug L.A."/>
            <person name="Sharon I."/>
            <person name="Castelle C.J."/>
            <person name="Probst A.J."/>
            <person name="Thomas B.C."/>
            <person name="Singh A."/>
            <person name="Wilkins M.J."/>
            <person name="Karaoz U."/>
            <person name="Brodie E.L."/>
            <person name="Williams K.H."/>
            <person name="Hubbard S.S."/>
            <person name="Banfield J.F."/>
        </authorList>
    </citation>
    <scope>NUCLEOTIDE SEQUENCE [LARGE SCALE GENOMIC DNA]</scope>
</reference>
<accession>A0A1F5S742</accession>
<proteinExistence type="predicted"/>
<name>A0A1F5S742_9BACT</name>
<dbReference type="Proteomes" id="UP000178323">
    <property type="component" value="Unassembled WGS sequence"/>
</dbReference>
<dbReference type="AlphaFoldDB" id="A0A1F5S742"/>
<dbReference type="InterPro" id="IPR024524">
    <property type="entry name" value="DUF3800"/>
</dbReference>
<evidence type="ECO:0000313" key="2">
    <source>
        <dbReference type="Proteomes" id="UP000178323"/>
    </source>
</evidence>
<dbReference type="Pfam" id="PF12686">
    <property type="entry name" value="DUF3800"/>
    <property type="match status" value="1"/>
</dbReference>
<organism evidence="1 2">
    <name type="scientific">Candidatus Falkowbacteria bacterium RBG_13_39_14</name>
    <dbReference type="NCBI Taxonomy" id="1797985"/>
    <lineage>
        <taxon>Bacteria</taxon>
        <taxon>Candidatus Falkowiibacteriota</taxon>
    </lineage>
</organism>
<protein>
    <submittedName>
        <fullName evidence="1">Uncharacterized protein</fullName>
    </submittedName>
</protein>
<sequence length="162" mass="18405">MPKWSATGISDALRIRTLKYIAKLDVRIKYGFLLRKNIPSSFRRKGKIESGALYTSVICEILEMYLPVDDKEIYIFCDCRSLKGITKKEFELSIAARLLPLCSPNTFLRVEMIDSAVNANIQIADWISGALARYFEGAPLGAEYYKILKNNFLGDGKEFFAE</sequence>
<comment type="caution">
    <text evidence="1">The sequence shown here is derived from an EMBL/GenBank/DDBJ whole genome shotgun (WGS) entry which is preliminary data.</text>
</comment>
<dbReference type="EMBL" id="MFFS01000022">
    <property type="protein sequence ID" value="OGF22548.1"/>
    <property type="molecule type" value="Genomic_DNA"/>
</dbReference>
<evidence type="ECO:0000313" key="1">
    <source>
        <dbReference type="EMBL" id="OGF22548.1"/>
    </source>
</evidence>
<gene>
    <name evidence="1" type="ORF">A2Y83_04260</name>
</gene>